<comment type="caution">
    <text evidence="2">The sequence shown here is derived from an EMBL/GenBank/DDBJ whole genome shotgun (WGS) entry which is preliminary data.</text>
</comment>
<protein>
    <submittedName>
        <fullName evidence="2">Uncharacterized protein</fullName>
    </submittedName>
</protein>
<reference evidence="2" key="1">
    <citation type="submission" date="2022-07" db="EMBL/GenBank/DDBJ databases">
        <title>Draft genome sequence of Zalerion maritima ATCC 34329, a (micro)plastics degrading marine fungus.</title>
        <authorList>
            <person name="Paco A."/>
            <person name="Goncalves M.F.M."/>
            <person name="Rocha-Santos T.A.P."/>
            <person name="Alves A."/>
        </authorList>
    </citation>
    <scope>NUCLEOTIDE SEQUENCE</scope>
    <source>
        <strain evidence="2">ATCC 34329</strain>
    </source>
</reference>
<keyword evidence="3" id="KW-1185">Reference proteome</keyword>
<evidence type="ECO:0000313" key="2">
    <source>
        <dbReference type="EMBL" id="KAJ2892915.1"/>
    </source>
</evidence>
<sequence>MRKFPYSRDVAGAGNELKSSSNIDHETPYPACNSEARQTLWKNSGCGTERLLLDRRPAGGWKVLGRVALPQIGLSEARDETRKGEESI</sequence>
<proteinExistence type="predicted"/>
<dbReference type="EMBL" id="JAKWBI020000694">
    <property type="protein sequence ID" value="KAJ2892915.1"/>
    <property type="molecule type" value="Genomic_DNA"/>
</dbReference>
<feature type="region of interest" description="Disordered" evidence="1">
    <location>
        <begin position="1"/>
        <end position="29"/>
    </location>
</feature>
<dbReference type="Proteomes" id="UP001201980">
    <property type="component" value="Unassembled WGS sequence"/>
</dbReference>
<organism evidence="2 3">
    <name type="scientific">Zalerion maritima</name>
    <dbReference type="NCBI Taxonomy" id="339359"/>
    <lineage>
        <taxon>Eukaryota</taxon>
        <taxon>Fungi</taxon>
        <taxon>Dikarya</taxon>
        <taxon>Ascomycota</taxon>
        <taxon>Pezizomycotina</taxon>
        <taxon>Sordariomycetes</taxon>
        <taxon>Lulworthiomycetidae</taxon>
        <taxon>Lulworthiales</taxon>
        <taxon>Lulworthiaceae</taxon>
        <taxon>Zalerion</taxon>
    </lineage>
</organism>
<accession>A0AAD5RG32</accession>
<name>A0AAD5RG32_9PEZI</name>
<evidence type="ECO:0000256" key="1">
    <source>
        <dbReference type="SAM" id="MobiDB-lite"/>
    </source>
</evidence>
<gene>
    <name evidence="2" type="ORF">MKZ38_009209</name>
</gene>
<dbReference type="AlphaFoldDB" id="A0AAD5RG32"/>
<evidence type="ECO:0000313" key="3">
    <source>
        <dbReference type="Proteomes" id="UP001201980"/>
    </source>
</evidence>